<dbReference type="Pfam" id="PF04956">
    <property type="entry name" value="TrbC"/>
    <property type="match status" value="1"/>
</dbReference>
<gene>
    <name evidence="2" type="ORF">ACFQND_08235</name>
</gene>
<protein>
    <submittedName>
        <fullName evidence="2">TrbC/VirB2 family protein</fullName>
    </submittedName>
</protein>
<keyword evidence="1" id="KW-0812">Transmembrane</keyword>
<keyword evidence="1" id="KW-1133">Transmembrane helix</keyword>
<organism evidence="2 3">
    <name type="scientific">Polaromonas aquatica</name>
    <dbReference type="NCBI Taxonomy" id="332657"/>
    <lineage>
        <taxon>Bacteria</taxon>
        <taxon>Pseudomonadati</taxon>
        <taxon>Pseudomonadota</taxon>
        <taxon>Betaproteobacteria</taxon>
        <taxon>Burkholderiales</taxon>
        <taxon>Comamonadaceae</taxon>
        <taxon>Polaromonas</taxon>
    </lineage>
</organism>
<keyword evidence="3" id="KW-1185">Reference proteome</keyword>
<sequence>MIKTIKSKLNAMRQIQWNDQNFKAVVTSTLVAALLTVMPLEAMAQSFDIPFITTFGCGVVKWLKGPLAILIFVLVVIATLVIGMISKMDWSRIISVCVVFGIIIGLGGILANSSYFQAMPAMQSCLA</sequence>
<dbReference type="RefSeq" id="WP_377413034.1">
    <property type="nucleotide sequence ID" value="NZ_JBHSRS010000017.1"/>
</dbReference>
<evidence type="ECO:0000256" key="1">
    <source>
        <dbReference type="SAM" id="Phobius"/>
    </source>
</evidence>
<dbReference type="EMBL" id="JBHSRS010000017">
    <property type="protein sequence ID" value="MFC6281214.1"/>
    <property type="molecule type" value="Genomic_DNA"/>
</dbReference>
<comment type="caution">
    <text evidence="2">The sequence shown here is derived from an EMBL/GenBank/DDBJ whole genome shotgun (WGS) entry which is preliminary data.</text>
</comment>
<feature type="transmembrane region" description="Helical" evidence="1">
    <location>
        <begin position="93"/>
        <end position="111"/>
    </location>
</feature>
<name>A0ABW1TUI8_9BURK</name>
<dbReference type="Proteomes" id="UP001596270">
    <property type="component" value="Unassembled WGS sequence"/>
</dbReference>
<keyword evidence="1" id="KW-0472">Membrane</keyword>
<proteinExistence type="predicted"/>
<feature type="transmembrane region" description="Helical" evidence="1">
    <location>
        <begin position="68"/>
        <end position="86"/>
    </location>
</feature>
<reference evidence="3" key="1">
    <citation type="journal article" date="2019" name="Int. J. Syst. Evol. Microbiol.">
        <title>The Global Catalogue of Microorganisms (GCM) 10K type strain sequencing project: providing services to taxonomists for standard genome sequencing and annotation.</title>
        <authorList>
            <consortium name="The Broad Institute Genomics Platform"/>
            <consortium name="The Broad Institute Genome Sequencing Center for Infectious Disease"/>
            <person name="Wu L."/>
            <person name="Ma J."/>
        </authorList>
    </citation>
    <scope>NUCLEOTIDE SEQUENCE [LARGE SCALE GENOMIC DNA]</scope>
    <source>
        <strain evidence="3">CCUG 39402</strain>
    </source>
</reference>
<evidence type="ECO:0000313" key="2">
    <source>
        <dbReference type="EMBL" id="MFC6281214.1"/>
    </source>
</evidence>
<accession>A0ABW1TUI8</accession>
<evidence type="ECO:0000313" key="3">
    <source>
        <dbReference type="Proteomes" id="UP001596270"/>
    </source>
</evidence>
<dbReference type="InterPro" id="IPR007039">
    <property type="entry name" value="TrbC/VirB2"/>
</dbReference>